<name>A0A7J4ZNI9_9BACT</name>
<feature type="compositionally biased region" description="Low complexity" evidence="1">
    <location>
        <begin position="130"/>
        <end position="145"/>
    </location>
</feature>
<evidence type="ECO:0000256" key="1">
    <source>
        <dbReference type="SAM" id="MobiDB-lite"/>
    </source>
</evidence>
<dbReference type="EMBL" id="VZQZ01000008">
    <property type="protein sequence ID" value="KAB0664369.1"/>
    <property type="molecule type" value="Genomic_DNA"/>
</dbReference>
<feature type="region of interest" description="Disordered" evidence="1">
    <location>
        <begin position="57"/>
        <end position="145"/>
    </location>
</feature>
<dbReference type="InterPro" id="IPR021457">
    <property type="entry name" value="DUF3108"/>
</dbReference>
<evidence type="ECO:0000313" key="3">
    <source>
        <dbReference type="Proteomes" id="UP000420562"/>
    </source>
</evidence>
<comment type="caution">
    <text evidence="2">The sequence shown here is derived from an EMBL/GenBank/DDBJ whole genome shotgun (WGS) entry which is preliminary data.</text>
</comment>
<dbReference type="RefSeq" id="WP_151128904.1">
    <property type="nucleotide sequence ID" value="NZ_VZQZ01000008.1"/>
</dbReference>
<dbReference type="AlphaFoldDB" id="A0A7J4ZNI9"/>
<gene>
    <name evidence="2" type="ORF">F6V25_12555</name>
</gene>
<keyword evidence="3" id="KW-1185">Reference proteome</keyword>
<sequence>MNISHKKINILASCLALSLLSHILFLYTLRMFGTYTFVAPVNHTQAVMVDLAKLRENSAPVDPQKPREASDEGKSPQEEPGEKRHGAQAGKADSPAPTAGPAEHVKLKPADSPTPKKQKIDTPAESSQPASAPLPGAARKAATAPAIAPPLRTAGEFLASKNEKLTYAISLLGLPVGNAELEAKNENGEVRITLRIKSNTAISSLYPVDDVVETRHIAGNFLITKIKQQEGSFKSDIGFTLFLRDKSVFWIDLLKKRSIKESIPTSDVLDTLSGFYYLRNRALQVGTTEMLHIYDSEVYADVPVEVLRREKMRLPNLKEVNTVVVRPLQQTAGIFRRTGEILIWMTDDANKVPVRIVTSIALGKVTADLVSAETTPVDEKAKEK</sequence>
<evidence type="ECO:0000313" key="2">
    <source>
        <dbReference type="EMBL" id="KAB0664369.1"/>
    </source>
</evidence>
<reference evidence="2 3" key="1">
    <citation type="submission" date="2019-09" db="EMBL/GenBank/DDBJ databases">
        <title>Geobacter sp. Red96, a novel strain isolated from paddy soil.</title>
        <authorList>
            <person name="Xu Z."/>
            <person name="Masuda Y."/>
            <person name="Itoh H."/>
            <person name="Senoo K."/>
        </authorList>
    </citation>
    <scope>NUCLEOTIDE SEQUENCE [LARGE SCALE GENOMIC DNA]</scope>
    <source>
        <strain evidence="2 3">Red96</strain>
    </source>
</reference>
<proteinExistence type="predicted"/>
<dbReference type="Proteomes" id="UP000420562">
    <property type="component" value="Unassembled WGS sequence"/>
</dbReference>
<organism evidence="2 3">
    <name type="scientific">Oryzomonas japonica</name>
    <dbReference type="NCBI Taxonomy" id="2603858"/>
    <lineage>
        <taxon>Bacteria</taxon>
        <taxon>Pseudomonadati</taxon>
        <taxon>Thermodesulfobacteriota</taxon>
        <taxon>Desulfuromonadia</taxon>
        <taxon>Geobacterales</taxon>
        <taxon>Geobacteraceae</taxon>
        <taxon>Oryzomonas</taxon>
    </lineage>
</organism>
<protein>
    <submittedName>
        <fullName evidence="2">DUF3108 domain-containing protein</fullName>
    </submittedName>
</protein>
<feature type="compositionally biased region" description="Basic and acidic residues" evidence="1">
    <location>
        <begin position="64"/>
        <end position="85"/>
    </location>
</feature>
<dbReference type="Pfam" id="PF11306">
    <property type="entry name" value="DUF3108"/>
    <property type="match status" value="1"/>
</dbReference>
<accession>A0A7J4ZNI9</accession>